<feature type="compositionally biased region" description="Polar residues" evidence="2">
    <location>
        <begin position="670"/>
        <end position="679"/>
    </location>
</feature>
<evidence type="ECO:0000256" key="2">
    <source>
        <dbReference type="SAM" id="MobiDB-lite"/>
    </source>
</evidence>
<dbReference type="STRING" id="5217.A0A4Q1BHQ6"/>
<dbReference type="EMBL" id="SDIL01000076">
    <property type="protein sequence ID" value="RXK37130.1"/>
    <property type="molecule type" value="Genomic_DNA"/>
</dbReference>
<feature type="region of interest" description="Disordered" evidence="2">
    <location>
        <begin position="737"/>
        <end position="766"/>
    </location>
</feature>
<dbReference type="CDD" id="cd00160">
    <property type="entry name" value="RhoGEF"/>
    <property type="match status" value="1"/>
</dbReference>
<dbReference type="GO" id="GO:0005737">
    <property type="term" value="C:cytoplasm"/>
    <property type="evidence" value="ECO:0007669"/>
    <property type="project" value="TreeGrafter"/>
</dbReference>
<dbReference type="Pfam" id="PF00621">
    <property type="entry name" value="RhoGEF"/>
    <property type="match status" value="1"/>
</dbReference>
<dbReference type="OrthoDB" id="660555at2759"/>
<feature type="region of interest" description="Disordered" evidence="2">
    <location>
        <begin position="789"/>
        <end position="992"/>
    </location>
</feature>
<protein>
    <recommendedName>
        <fullName evidence="3">DH domain-containing protein</fullName>
    </recommendedName>
</protein>
<feature type="region of interest" description="Disordered" evidence="2">
    <location>
        <begin position="1"/>
        <end position="34"/>
    </location>
</feature>
<feature type="compositionally biased region" description="Low complexity" evidence="2">
    <location>
        <begin position="644"/>
        <end position="659"/>
    </location>
</feature>
<sequence>MISPHKPQSTSPLPPPPPPKAIDLNSSTRSTDRETGAKIVRRAFHCDLILKSHGDDTTHLLEELGSPLAPVSSDNTPPRVDVGSEYSPTSQGRLAGLLEELVRTEKSYLQRIKALRDRYAIPLRLFAKNAAEMIIPLYEIKSLFSNIELVVSASETFLSDLEEATPEDVGSICLRHLEAKTFDPYRTYLSNQEASQKTLNEVFKKYPGFASFIERTKYSTTGIGNIGLRELLMEPVQRIPRYTLLWQTMIRCMHPSSAQRAALVSSVTLASKIARCEPDEQTVRATVMYCLERNVDGFPATLFSNQRTFIDSLDVDDLDRASVSTANSINSLSTSGSTSPQQHLASTSGAHCTLFLFNDKLMIVKRHSSTISGPKVTGLDDVSRLVKSGGGVAVLDKSGGKKDKLFFRGLVDIGDIIVTDVGNGDFQMFLPRPPTDQSDRWSRPLRCFTTVHPPFGALDANAIRRDKMRFVENLWAAQARLRSSSSRVLVSREISLEPIESFSRAKCMWSITDDPSRPTPKVVCFVDESESPEMLALGESLLVFHLQPLPGGMCRIYHVNVAGDEGRTVVDCSEALERVLTTIHRYGIFKFRTSSTSAPATPSSGSHRLRPSLLNLDTISRNLFGSGALTKDPFGTNSTRRTKSSSTSRSSDRSSFSRRVAGNDDVVSNGPYQLHTNPSEVDLEARLNLARNNSRSMATLADPGVMATREAAKKRISVEGRQWTGELENAEPLLTTSPMEAERGRPLERDTSPLSVEPTSDTAGPASTGFVELLRQQIEAREAETRAGLVRTLDRTGSPEPLPVTAPLRIRNKTPSPTRPLRTPAGDVFTSPRLASPPAAAHRPLSPLAGPRSPPPRGPRTPNPLRSNAAGSSTQPHPKILPMLDPVRTPGLGSGHTKLRVVSGNGRRVSPGRETMPLKDETPLATVPVHAVPKRQHSEDQLQPRKRSPPRTPLASKENSPRVGVLNSHRRSSGPRSAGPLTTPRLISGSTVASETEYMDTSAAIEAARQRVAESHAVVKRLKADVQSLRKITNGRMDRTPSLPRSPHRRDIKRLVDINVISDYSPRIGHDGVTDETARNMGATVEKLESALRSAIADMNKAANLAKEVSLENSQKSAEVERLKAQVLRAKEYQDLLRQQLSEVQLEVDVIYEAFNTELDGMFNDAALPPDEAFAALRRDLEDATTKRNELDLENKKLKRELQEANMKREQ</sequence>
<dbReference type="VEuPathDB" id="FungiDB:TREMEDRAFT_64749"/>
<feature type="region of interest" description="Disordered" evidence="2">
    <location>
        <begin position="67"/>
        <end position="88"/>
    </location>
</feature>
<dbReference type="PANTHER" id="PTHR12673:SF270">
    <property type="entry name" value="FYVE-TYPE DOMAIN-CONTAINING PROTEIN"/>
    <property type="match status" value="1"/>
</dbReference>
<dbReference type="PROSITE" id="PS50010">
    <property type="entry name" value="DH_2"/>
    <property type="match status" value="1"/>
</dbReference>
<name>A0A4Q1BHQ6_TREME</name>
<evidence type="ECO:0000259" key="3">
    <source>
        <dbReference type="PROSITE" id="PS50010"/>
    </source>
</evidence>
<feature type="compositionally biased region" description="Polar residues" evidence="2">
    <location>
        <begin position="752"/>
        <end position="762"/>
    </location>
</feature>
<feature type="domain" description="DH" evidence="3">
    <location>
        <begin position="93"/>
        <end position="280"/>
    </location>
</feature>
<keyword evidence="5" id="KW-1185">Reference proteome</keyword>
<feature type="compositionally biased region" description="Polar residues" evidence="2">
    <location>
        <begin position="1"/>
        <end position="11"/>
    </location>
</feature>
<gene>
    <name evidence="4" type="ORF">M231_05581</name>
</gene>
<evidence type="ECO:0000256" key="1">
    <source>
        <dbReference type="SAM" id="Coils"/>
    </source>
</evidence>
<dbReference type="OMA" id="HQYGLFK"/>
<dbReference type="SUPFAM" id="SSF48065">
    <property type="entry name" value="DBL homology domain (DH-domain)"/>
    <property type="match status" value="1"/>
</dbReference>
<dbReference type="GO" id="GO:0005085">
    <property type="term" value="F:guanyl-nucleotide exchange factor activity"/>
    <property type="evidence" value="ECO:0007669"/>
    <property type="project" value="InterPro"/>
</dbReference>
<feature type="region of interest" description="Disordered" evidence="2">
    <location>
        <begin position="630"/>
        <end position="680"/>
    </location>
</feature>
<evidence type="ECO:0000313" key="4">
    <source>
        <dbReference type="EMBL" id="RXK37130.1"/>
    </source>
</evidence>
<feature type="coiled-coil region" evidence="1">
    <location>
        <begin position="1174"/>
        <end position="1208"/>
    </location>
</feature>
<organism evidence="4 5">
    <name type="scientific">Tremella mesenterica</name>
    <name type="common">Jelly fungus</name>
    <dbReference type="NCBI Taxonomy" id="5217"/>
    <lineage>
        <taxon>Eukaryota</taxon>
        <taxon>Fungi</taxon>
        <taxon>Dikarya</taxon>
        <taxon>Basidiomycota</taxon>
        <taxon>Agaricomycotina</taxon>
        <taxon>Tremellomycetes</taxon>
        <taxon>Tremellales</taxon>
        <taxon>Tremellaceae</taxon>
        <taxon>Tremella</taxon>
    </lineage>
</organism>
<dbReference type="InterPro" id="IPR035899">
    <property type="entry name" value="DBL_dom_sf"/>
</dbReference>
<feature type="compositionally biased region" description="Pro residues" evidence="2">
    <location>
        <begin position="852"/>
        <end position="862"/>
    </location>
</feature>
<dbReference type="Gene3D" id="1.20.900.10">
    <property type="entry name" value="Dbl homology (DH) domain"/>
    <property type="match status" value="1"/>
</dbReference>
<feature type="coiled-coil region" evidence="1">
    <location>
        <begin position="1085"/>
        <end position="1126"/>
    </location>
</feature>
<dbReference type="InParanoid" id="A0A4Q1BHQ6"/>
<proteinExistence type="predicted"/>
<dbReference type="PANTHER" id="PTHR12673">
    <property type="entry name" value="FACIOGENITAL DYSPLASIA PROTEIN"/>
    <property type="match status" value="1"/>
</dbReference>
<dbReference type="SMART" id="SM00325">
    <property type="entry name" value="RhoGEF"/>
    <property type="match status" value="1"/>
</dbReference>
<reference evidence="4 5" key="1">
    <citation type="submission" date="2016-06" db="EMBL/GenBank/DDBJ databases">
        <title>Evolution of pathogenesis and genome organization in the Tremellales.</title>
        <authorList>
            <person name="Cuomo C."/>
            <person name="Litvintseva A."/>
            <person name="Heitman J."/>
            <person name="Chen Y."/>
            <person name="Sun S."/>
            <person name="Springer D."/>
            <person name="Dromer F."/>
            <person name="Young S."/>
            <person name="Zeng Q."/>
            <person name="Chapman S."/>
            <person name="Gujja S."/>
            <person name="Saif S."/>
            <person name="Birren B."/>
        </authorList>
    </citation>
    <scope>NUCLEOTIDE SEQUENCE [LARGE SCALE GENOMIC DNA]</scope>
    <source>
        <strain evidence="4 5">ATCC 28783</strain>
    </source>
</reference>
<dbReference type="InterPro" id="IPR051092">
    <property type="entry name" value="FYVE_RhoGEF_PH"/>
</dbReference>
<dbReference type="InterPro" id="IPR000219">
    <property type="entry name" value="DH_dom"/>
</dbReference>
<feature type="compositionally biased region" description="Basic and acidic residues" evidence="2">
    <location>
        <begin position="740"/>
        <end position="751"/>
    </location>
</feature>
<evidence type="ECO:0000313" key="5">
    <source>
        <dbReference type="Proteomes" id="UP000289152"/>
    </source>
</evidence>
<dbReference type="Proteomes" id="UP000289152">
    <property type="component" value="Unassembled WGS sequence"/>
</dbReference>
<accession>A0A4Q1BHQ6</accession>
<comment type="caution">
    <text evidence="4">The sequence shown here is derived from an EMBL/GenBank/DDBJ whole genome shotgun (WGS) entry which is preliminary data.</text>
</comment>
<keyword evidence="1" id="KW-0175">Coiled coil</keyword>
<dbReference type="AlphaFoldDB" id="A0A4Q1BHQ6"/>